<evidence type="ECO:0000256" key="3">
    <source>
        <dbReference type="ARBA" id="ARBA00015810"/>
    </source>
</evidence>
<dbReference type="SUPFAM" id="SSF47823">
    <property type="entry name" value="lambda integrase-like, N-terminal domain"/>
    <property type="match status" value="1"/>
</dbReference>
<reference evidence="15" key="1">
    <citation type="journal article" date="2019" name="Int. J. Syst. Evol. Microbiol.">
        <title>The Global Catalogue of Microorganisms (GCM) 10K type strain sequencing project: providing services to taxonomists for standard genome sequencing and annotation.</title>
        <authorList>
            <consortium name="The Broad Institute Genomics Platform"/>
            <consortium name="The Broad Institute Genome Sequencing Center for Infectious Disease"/>
            <person name="Wu L."/>
            <person name="Ma J."/>
        </authorList>
    </citation>
    <scope>NUCLEOTIDE SEQUENCE [LARGE SCALE GENOMIC DNA]</scope>
    <source>
        <strain evidence="15">JCM 17250</strain>
    </source>
</reference>
<feature type="active site" evidence="11">
    <location>
        <position position="244"/>
    </location>
</feature>
<keyword evidence="15" id="KW-1185">Reference proteome</keyword>
<feature type="active site" evidence="11">
    <location>
        <position position="267"/>
    </location>
</feature>
<dbReference type="NCBIfam" id="NF001399">
    <property type="entry name" value="PRK00283.1"/>
    <property type="match status" value="1"/>
</dbReference>
<dbReference type="InterPro" id="IPR044068">
    <property type="entry name" value="CB"/>
</dbReference>
<evidence type="ECO:0000256" key="10">
    <source>
        <dbReference type="ARBA" id="ARBA00023306"/>
    </source>
</evidence>
<feature type="domain" description="Tyr recombinase" evidence="12">
    <location>
        <begin position="107"/>
        <end position="289"/>
    </location>
</feature>
<organism evidence="14 15">
    <name type="scientific">Amphibacillus indicireducens</name>
    <dbReference type="NCBI Taxonomy" id="1076330"/>
    <lineage>
        <taxon>Bacteria</taxon>
        <taxon>Bacillati</taxon>
        <taxon>Bacillota</taxon>
        <taxon>Bacilli</taxon>
        <taxon>Bacillales</taxon>
        <taxon>Bacillaceae</taxon>
        <taxon>Amphibacillus</taxon>
    </lineage>
</organism>
<evidence type="ECO:0000256" key="9">
    <source>
        <dbReference type="ARBA" id="ARBA00023172"/>
    </source>
</evidence>
<comment type="subcellular location">
    <subcellularLocation>
        <location evidence="1 11">Cytoplasm</location>
    </subcellularLocation>
</comment>
<keyword evidence="10 11" id="KW-0131">Cell cycle</keyword>
<accession>A0ABP7V870</accession>
<dbReference type="RefSeq" id="WP_344910078.1">
    <property type="nucleotide sequence ID" value="NZ_BAABDL010000026.1"/>
</dbReference>
<comment type="subunit">
    <text evidence="11">Forms a cyclic heterotetrameric complex composed of two molecules of XerC and two molecules of XerD.</text>
</comment>
<dbReference type="HAMAP" id="MF_01808">
    <property type="entry name" value="Recomb_XerC_XerD"/>
    <property type="match status" value="1"/>
</dbReference>
<dbReference type="EMBL" id="BAABDL010000026">
    <property type="protein sequence ID" value="GAA4061323.1"/>
    <property type="molecule type" value="Genomic_DNA"/>
</dbReference>
<dbReference type="Gene3D" id="1.10.443.10">
    <property type="entry name" value="Intergrase catalytic core"/>
    <property type="match status" value="1"/>
</dbReference>
<name>A0ABP7V870_9BACI</name>
<dbReference type="InterPro" id="IPR013762">
    <property type="entry name" value="Integrase-like_cat_sf"/>
</dbReference>
<feature type="active site" evidence="11">
    <location>
        <position position="146"/>
    </location>
</feature>
<evidence type="ECO:0000313" key="14">
    <source>
        <dbReference type="EMBL" id="GAA4061323.1"/>
    </source>
</evidence>
<evidence type="ECO:0000256" key="4">
    <source>
        <dbReference type="ARBA" id="ARBA00022490"/>
    </source>
</evidence>
<keyword evidence="8 11" id="KW-0238">DNA-binding</keyword>
<evidence type="ECO:0000259" key="13">
    <source>
        <dbReference type="PROSITE" id="PS51900"/>
    </source>
</evidence>
<dbReference type="SUPFAM" id="SSF56349">
    <property type="entry name" value="DNA breaking-rejoining enzymes"/>
    <property type="match status" value="1"/>
</dbReference>
<keyword evidence="6 11" id="KW-0159">Chromosome partition</keyword>
<dbReference type="Pfam" id="PF00589">
    <property type="entry name" value="Phage_integrase"/>
    <property type="match status" value="1"/>
</dbReference>
<comment type="function">
    <text evidence="11">Site-specific tyrosine recombinase, which acts by catalyzing the cutting and rejoining of the recombining DNA molecules. The XerC-XerD complex is essential to convert dimers of the bacterial chromosome into monomers to permit their segregation at cell division. It also contributes to the segregational stability of plasmids.</text>
</comment>
<evidence type="ECO:0000256" key="2">
    <source>
        <dbReference type="ARBA" id="ARBA00010450"/>
    </source>
</evidence>
<evidence type="ECO:0000256" key="1">
    <source>
        <dbReference type="ARBA" id="ARBA00004496"/>
    </source>
</evidence>
<evidence type="ECO:0000313" key="15">
    <source>
        <dbReference type="Proteomes" id="UP001501734"/>
    </source>
</evidence>
<evidence type="ECO:0000256" key="7">
    <source>
        <dbReference type="ARBA" id="ARBA00022908"/>
    </source>
</evidence>
<keyword evidence="5 11" id="KW-0132">Cell division</keyword>
<evidence type="ECO:0000256" key="11">
    <source>
        <dbReference type="HAMAP-Rule" id="MF_01807"/>
    </source>
</evidence>
<dbReference type="InterPro" id="IPR011932">
    <property type="entry name" value="Recomb_XerD"/>
</dbReference>
<dbReference type="Pfam" id="PF02899">
    <property type="entry name" value="Phage_int_SAM_1"/>
    <property type="match status" value="1"/>
</dbReference>
<evidence type="ECO:0000256" key="8">
    <source>
        <dbReference type="ARBA" id="ARBA00023125"/>
    </source>
</evidence>
<dbReference type="Gene3D" id="1.10.150.130">
    <property type="match status" value="1"/>
</dbReference>
<dbReference type="InterPro" id="IPR023009">
    <property type="entry name" value="Tyrosine_recombinase_XerC/XerD"/>
</dbReference>
<dbReference type="InterPro" id="IPR002104">
    <property type="entry name" value="Integrase_catalytic"/>
</dbReference>
<evidence type="ECO:0000259" key="12">
    <source>
        <dbReference type="PROSITE" id="PS51898"/>
    </source>
</evidence>
<feature type="active site" description="O-(3'-phospho-DNA)-tyrosine intermediate" evidence="11">
    <location>
        <position position="276"/>
    </location>
</feature>
<dbReference type="CDD" id="cd00798">
    <property type="entry name" value="INT_XerDC_C"/>
    <property type="match status" value="1"/>
</dbReference>
<dbReference type="NCBIfam" id="TIGR02225">
    <property type="entry name" value="recomb_XerD"/>
    <property type="match status" value="1"/>
</dbReference>
<dbReference type="InterPro" id="IPR004107">
    <property type="entry name" value="Integrase_SAM-like_N"/>
</dbReference>
<dbReference type="InterPro" id="IPR011010">
    <property type="entry name" value="DNA_brk_join_enz"/>
</dbReference>
<feature type="active site" evidence="11">
    <location>
        <position position="170"/>
    </location>
</feature>
<dbReference type="InterPro" id="IPR050090">
    <property type="entry name" value="Tyrosine_recombinase_XerCD"/>
</dbReference>
<dbReference type="PANTHER" id="PTHR30349">
    <property type="entry name" value="PHAGE INTEGRASE-RELATED"/>
    <property type="match status" value="1"/>
</dbReference>
<dbReference type="Proteomes" id="UP001501734">
    <property type="component" value="Unassembled WGS sequence"/>
</dbReference>
<dbReference type="PANTHER" id="PTHR30349:SF81">
    <property type="entry name" value="TYROSINE RECOMBINASE XERC"/>
    <property type="match status" value="1"/>
</dbReference>
<proteinExistence type="inferred from homology"/>
<dbReference type="NCBIfam" id="NF040815">
    <property type="entry name" value="recomb_XerA_Arch"/>
    <property type="match status" value="1"/>
</dbReference>
<evidence type="ECO:0000256" key="6">
    <source>
        <dbReference type="ARBA" id="ARBA00022829"/>
    </source>
</evidence>
<dbReference type="PROSITE" id="PS51900">
    <property type="entry name" value="CB"/>
    <property type="match status" value="1"/>
</dbReference>
<comment type="similarity">
    <text evidence="2 11">Belongs to the 'phage' integrase family. XerD subfamily.</text>
</comment>
<keyword evidence="4 11" id="KW-0963">Cytoplasm</keyword>
<sequence>MKFAIEDFIHYIQIERGLADNTLEAYRRDLTKYLNYLHDVVQINSWQVVDHTVITHFLYHMNDQGAKSTTIARTISTLRKFHQFLVMDRIVSKDPTIHIESPKKTRTLPKVLSAEEVDQLLSIETVDPLSTRNKAMVETLYATGLRVSELIDLTMSDLHLMMGFIRCFGKGGKERIVPLGDLAKDAIEYYLDTAREFLVKGQATDALFVNQHGRPLTRQGFWKILKSIARDKQIKKNITPHMLRHSFATHLLENGADLRAVQEMLGHADISTTQIYTHISRKRLKDIYGQHHPRA</sequence>
<keyword evidence="9 11" id="KW-0233">DNA recombination</keyword>
<keyword evidence="7 11" id="KW-0229">DNA integration</keyword>
<dbReference type="PROSITE" id="PS51898">
    <property type="entry name" value="TYR_RECOMBINASE"/>
    <property type="match status" value="1"/>
</dbReference>
<feature type="active site" evidence="11">
    <location>
        <position position="241"/>
    </location>
</feature>
<protein>
    <recommendedName>
        <fullName evidence="3 11">Tyrosine recombinase XerD</fullName>
    </recommendedName>
</protein>
<evidence type="ECO:0000256" key="5">
    <source>
        <dbReference type="ARBA" id="ARBA00022618"/>
    </source>
</evidence>
<feature type="domain" description="Core-binding (CB)" evidence="13">
    <location>
        <begin position="1"/>
        <end position="86"/>
    </location>
</feature>
<dbReference type="InterPro" id="IPR010998">
    <property type="entry name" value="Integrase_recombinase_N"/>
</dbReference>
<gene>
    <name evidence="11 14" type="primary">xerD</name>
    <name evidence="14" type="ORF">GCM10022410_05420</name>
</gene>
<dbReference type="HAMAP" id="MF_01807">
    <property type="entry name" value="Recomb_XerD"/>
    <property type="match status" value="1"/>
</dbReference>
<comment type="caution">
    <text evidence="14">The sequence shown here is derived from an EMBL/GenBank/DDBJ whole genome shotgun (WGS) entry which is preliminary data.</text>
</comment>